<organism evidence="1 2">
    <name type="scientific">Croceicoccus naphthovorans</name>
    <dbReference type="NCBI Taxonomy" id="1348774"/>
    <lineage>
        <taxon>Bacteria</taxon>
        <taxon>Pseudomonadati</taxon>
        <taxon>Pseudomonadota</taxon>
        <taxon>Alphaproteobacteria</taxon>
        <taxon>Sphingomonadales</taxon>
        <taxon>Erythrobacteraceae</taxon>
        <taxon>Croceicoccus</taxon>
    </lineage>
</organism>
<proteinExistence type="predicted"/>
<dbReference type="AlphaFoldDB" id="A0A0G3XEZ0"/>
<dbReference type="SUPFAM" id="SSF56935">
    <property type="entry name" value="Porins"/>
    <property type="match status" value="1"/>
</dbReference>
<evidence type="ECO:0000313" key="1">
    <source>
        <dbReference type="EMBL" id="AKM09206.1"/>
    </source>
</evidence>
<dbReference type="RefSeq" id="WP_047819897.1">
    <property type="nucleotide sequence ID" value="NZ_CP011770.1"/>
</dbReference>
<dbReference type="Proteomes" id="UP000035287">
    <property type="component" value="Chromosome"/>
</dbReference>
<gene>
    <name evidence="1" type="ORF">AB433_03250</name>
</gene>
<accession>A0A0G3XEZ0</accession>
<dbReference type="EMBL" id="CP011770">
    <property type="protein sequence ID" value="AKM09206.1"/>
    <property type="molecule type" value="Genomic_DNA"/>
</dbReference>
<keyword evidence="2" id="KW-1185">Reference proteome</keyword>
<reference evidence="1 2" key="1">
    <citation type="submission" date="2015-06" db="EMBL/GenBank/DDBJ databases">
        <authorList>
            <person name="Zeng Y."/>
            <person name="Huang Y."/>
        </authorList>
    </citation>
    <scope>NUCLEOTIDE SEQUENCE [LARGE SCALE GENOMIC DNA]</scope>
    <source>
        <strain evidence="1 2">PQ-2</strain>
    </source>
</reference>
<dbReference type="PATRIC" id="fig|1348774.3.peg.680"/>
<dbReference type="KEGG" id="cna:AB433_03250"/>
<dbReference type="InterPro" id="IPR045748">
    <property type="entry name" value="DcaP"/>
</dbReference>
<dbReference type="Pfam" id="PF19577">
    <property type="entry name" value="DcaP"/>
    <property type="match status" value="1"/>
</dbReference>
<sequence length="457" mass="48426">MECSRITAALLAASALVPTSALAQDSVEDRLDKLEAMIMALEARMDAQQPTGADAAAVSEMRAAVAETRAVAAKQDALETRVAAVETSDRSGFHVGDTQIKIGGYVKLDAISARTNAGQYANDNIVRDFLIPGTIPVGGGESSGWDTDFSARQTRFNISTSTPIMGKPLNSMIELDFMATPGDGERTTNSYTPRIRQAFLTYDGWTVGQTWSTFFNVGALPDTLDFIGTTPGTVFIRQPLIRYTSKGGLSFAVENPEATITPFGGGRITPGDDAMPDVVVRFDKTAGKNAFSIAAIGRQLKVTDNDTGGNGSDSAIGYGVSASAKIGVGEKDDLRFMVNAGDGLGRYIGLNIVNGAALDADGSLETIASYSGFAAFRHVWNDKARSTIAGSYFKADNPVDLTGGGATDTVWNALANFIYSPVPKLDLGIEYMYAERETEAGLDGNLQKVQVSAKYSF</sequence>
<dbReference type="STRING" id="1348774.AB433_03250"/>
<protein>
    <submittedName>
        <fullName evidence="1">Uncharacterized protein</fullName>
    </submittedName>
</protein>
<evidence type="ECO:0000313" key="2">
    <source>
        <dbReference type="Proteomes" id="UP000035287"/>
    </source>
</evidence>
<name>A0A0G3XEZ0_9SPHN</name>